<sequence>MTIKYLDEDIKANESFEIDKATSVCKNILQKADEKTITELLDYLTNNKHRAKLIWEYPGMLLLIIQVLTEPFSHLKLTSLSKEQLNKVILMLKCITILAEDDDVKFEILESKTHHLIFPYISKVELHNNPYGDEKIKTTAIDVFLVIYKSGLISVKDEKVFDIFPLILRVLEFENQRIKVKSTSLLVSLLQSELGFNYTIQTPERFEAIHSTLFPLISNSIEGKNVLLLKNVLKIYLRLCDMIKVKEKLKDDGICNELHSKDVYSLTKYDCELQNLQRDLIKSISQSL</sequence>
<reference evidence="2 3" key="1">
    <citation type="journal article" date="2017" name="Environ. Microbiol.">
        <title>Decay of the glycolytic pathway and adaptation to intranuclear parasitism within Enterocytozoonidae microsporidia.</title>
        <authorList>
            <person name="Wiredu Boakye D."/>
            <person name="Jaroenlak P."/>
            <person name="Prachumwat A."/>
            <person name="Williams T.A."/>
            <person name="Bateman K.S."/>
            <person name="Itsathitphaisarn O."/>
            <person name="Sritunyalucksana K."/>
            <person name="Paszkiewicz K.H."/>
            <person name="Moore K.A."/>
            <person name="Stentiford G.D."/>
            <person name="Williams B.A."/>
        </authorList>
    </citation>
    <scope>NUCLEOTIDE SEQUENCE [LARGE SCALE GENOMIC DNA]</scope>
    <source>
        <strain evidence="3">canceri</strain>
    </source>
</reference>
<evidence type="ECO:0000313" key="2">
    <source>
        <dbReference type="EMBL" id="ORD99501.1"/>
    </source>
</evidence>
<dbReference type="InterPro" id="IPR011989">
    <property type="entry name" value="ARM-like"/>
</dbReference>
<dbReference type="InterPro" id="IPR007216">
    <property type="entry name" value="CNOT9"/>
</dbReference>
<dbReference type="GO" id="GO:0030014">
    <property type="term" value="C:CCR4-NOT complex"/>
    <property type="evidence" value="ECO:0007669"/>
    <property type="project" value="InterPro"/>
</dbReference>
<dbReference type="AlphaFoldDB" id="A0A1X0QI98"/>
<dbReference type="Gene3D" id="1.25.10.10">
    <property type="entry name" value="Leucine-rich Repeat Variant"/>
    <property type="match status" value="1"/>
</dbReference>
<evidence type="ECO:0000256" key="1">
    <source>
        <dbReference type="ARBA" id="ARBA00006385"/>
    </source>
</evidence>
<evidence type="ECO:0000313" key="3">
    <source>
        <dbReference type="Proteomes" id="UP000192501"/>
    </source>
</evidence>
<accession>A0A1X0QI98</accession>
<dbReference type="Pfam" id="PF04078">
    <property type="entry name" value="Rcd1"/>
    <property type="match status" value="1"/>
</dbReference>
<comment type="caution">
    <text evidence="2">The sequence shown here is derived from an EMBL/GenBank/DDBJ whole genome shotgun (WGS) entry which is preliminary data.</text>
</comment>
<dbReference type="PANTHER" id="PTHR12262">
    <property type="entry name" value="CCR4-NOT TRANSCRIPTION COMPLEX SUBUNIT 9"/>
    <property type="match status" value="1"/>
</dbReference>
<dbReference type="VEuPathDB" id="MicrosporidiaDB:A0H76_762"/>
<dbReference type="InterPro" id="IPR016024">
    <property type="entry name" value="ARM-type_fold"/>
</dbReference>
<dbReference type="EMBL" id="LTAI01000179">
    <property type="protein sequence ID" value="ORD99501.1"/>
    <property type="molecule type" value="Genomic_DNA"/>
</dbReference>
<protein>
    <submittedName>
        <fullName evidence="2">RCD1</fullName>
    </submittedName>
</protein>
<organism evidence="2 3">
    <name type="scientific">Hepatospora eriocheir</name>
    <dbReference type="NCBI Taxonomy" id="1081669"/>
    <lineage>
        <taxon>Eukaryota</taxon>
        <taxon>Fungi</taxon>
        <taxon>Fungi incertae sedis</taxon>
        <taxon>Microsporidia</taxon>
        <taxon>Hepatosporidae</taxon>
        <taxon>Hepatospora</taxon>
    </lineage>
</organism>
<name>A0A1X0QI98_9MICR</name>
<comment type="similarity">
    <text evidence="1">Belongs to the CNOT9 family.</text>
</comment>
<proteinExistence type="inferred from homology"/>
<dbReference type="Proteomes" id="UP000192501">
    <property type="component" value="Unassembled WGS sequence"/>
</dbReference>
<gene>
    <name evidence="2" type="primary">RCD1</name>
    <name evidence="2" type="ORF">A0H76_762</name>
</gene>
<dbReference type="VEuPathDB" id="MicrosporidiaDB:HERIO_2402"/>
<dbReference type="SUPFAM" id="SSF48371">
    <property type="entry name" value="ARM repeat"/>
    <property type="match status" value="1"/>
</dbReference>
<dbReference type="GO" id="GO:0006402">
    <property type="term" value="P:mRNA catabolic process"/>
    <property type="evidence" value="ECO:0007669"/>
    <property type="project" value="InterPro"/>
</dbReference>